<comment type="caution">
    <text evidence="1">The sequence shown here is derived from an EMBL/GenBank/DDBJ whole genome shotgun (WGS) entry which is preliminary data.</text>
</comment>
<dbReference type="RefSeq" id="WP_066180975.1">
    <property type="nucleotide sequence ID" value="NZ_LCUJ01000002.1"/>
</dbReference>
<dbReference type="AlphaFoldDB" id="A0A1C0B8B4"/>
<sequence length="143" mass="16363">MLKEILNSDNFSEISTNNIQNIISLLLEKKIYFGIVANLQDIKFNPDLPKGIKENLSNFSLFSLAGYTFESSFIKDDRLFFEAGFGENNFGSLVSIPFYSILQVIVEENIVAINLVATHKKDIKKKKDSFELFKNNPKNKKFL</sequence>
<accession>A0A1C0B8B4</accession>
<dbReference type="EMBL" id="VBUF01000001">
    <property type="protein sequence ID" value="TLS73181.1"/>
    <property type="molecule type" value="Genomic_DNA"/>
</dbReference>
<dbReference type="Proteomes" id="UP000093281">
    <property type="component" value="Unassembled WGS sequence"/>
</dbReference>
<reference evidence="2 4" key="3">
    <citation type="submission" date="2019-05" db="EMBL/GenBank/DDBJ databases">
        <title>Arcobacter cibarius and Arcobacter thereius providing challenges in identification an antibiotic susceptibility and Quinolone resistance.</title>
        <authorList>
            <person name="Busch A."/>
            <person name="Hanel I."/>
            <person name="Hotzel H."/>
            <person name="Tomaso H."/>
        </authorList>
    </citation>
    <scope>NUCLEOTIDE SEQUENCE [LARGE SCALE GENOMIC DNA]</scope>
    <source>
        <strain evidence="2 4">17CS1191_2</strain>
    </source>
</reference>
<reference evidence="1" key="1">
    <citation type="submission" date="2015-05" db="EMBL/GenBank/DDBJ databases">
        <authorList>
            <person name="Wang D.B."/>
            <person name="Wang M."/>
        </authorList>
    </citation>
    <scope>NUCLEOTIDE SEQUENCE [LARGE SCALE GENOMIC DNA]</scope>
    <source>
        <strain evidence="1">DU22</strain>
    </source>
</reference>
<proteinExistence type="predicted"/>
<protein>
    <submittedName>
        <fullName evidence="1">Uncharacterized protein</fullName>
    </submittedName>
</protein>
<reference evidence="3" key="2">
    <citation type="submission" date="2015-05" db="EMBL/GenBank/DDBJ databases">
        <authorList>
            <person name="Rovetto F."/>
            <person name="Cocolin L."/>
            <person name="Illeghems K."/>
            <person name="Van Nieuwerburgh F."/>
            <person name="Houf K."/>
        </authorList>
    </citation>
    <scope>NUCLEOTIDE SEQUENCE [LARGE SCALE GENOMIC DNA]</scope>
    <source>
        <strain evidence="3">DU22</strain>
    </source>
</reference>
<evidence type="ECO:0000313" key="3">
    <source>
        <dbReference type="Proteomes" id="UP000093281"/>
    </source>
</evidence>
<evidence type="ECO:0000313" key="1">
    <source>
        <dbReference type="EMBL" id="OCL99817.1"/>
    </source>
</evidence>
<dbReference type="OrthoDB" id="5333999at2"/>
<evidence type="ECO:0000313" key="4">
    <source>
        <dbReference type="Proteomes" id="UP000308001"/>
    </source>
</evidence>
<name>A0A1C0B8B4_9BACT</name>
<dbReference type="EMBL" id="LCUJ01000002">
    <property type="protein sequence ID" value="OCL99817.1"/>
    <property type="molecule type" value="Genomic_DNA"/>
</dbReference>
<gene>
    <name evidence="1" type="ORF">AAX29_00867</name>
    <name evidence="2" type="ORF">FE246_01465</name>
</gene>
<organism evidence="1 3">
    <name type="scientific">Aliarcobacter thereius</name>
    <dbReference type="NCBI Taxonomy" id="544718"/>
    <lineage>
        <taxon>Bacteria</taxon>
        <taxon>Pseudomonadati</taxon>
        <taxon>Campylobacterota</taxon>
        <taxon>Epsilonproteobacteria</taxon>
        <taxon>Campylobacterales</taxon>
        <taxon>Arcobacteraceae</taxon>
        <taxon>Aliarcobacter</taxon>
    </lineage>
</organism>
<evidence type="ECO:0000313" key="2">
    <source>
        <dbReference type="EMBL" id="TLS73181.1"/>
    </source>
</evidence>
<dbReference type="STRING" id="544718.AAX25_00212"/>
<dbReference type="Proteomes" id="UP000308001">
    <property type="component" value="Unassembled WGS sequence"/>
</dbReference>